<gene>
    <name evidence="1" type="ORF">HGRIS_004823</name>
</gene>
<name>A0ABR3JDJ6_9AGAR</name>
<sequence length="331" mass="36841">MAGPGRSQMTQISMDGPSEVRRLPPEIWSMICASACLDTGVTGRSLSQVSRFIRQVSAPYKYQSVSILNVYELAAFADLIEDTPASFRRVKHLFVCDIPQARPRQDTKRDSRADDPLKVREVKANEAVTRIFRAVAQSLVSVHALFVFTHPFCLLPPLASRYPALTDLTLYHHYRSRPSEADLAKARDGGVLPALKRLSLVTAPQLHKTDFVWIGRLAPALAYLHVTAAHPWYDGSYSDFPLTMAKVLDGPDILPKSMTQVAIELPDLDDKPEDFRFSGISGTSDAMLDAYLERLGHLARTHQKVSLLPTQPGIETNLAAENRFLENLSNF</sequence>
<keyword evidence="2" id="KW-1185">Reference proteome</keyword>
<evidence type="ECO:0008006" key="3">
    <source>
        <dbReference type="Google" id="ProtNLM"/>
    </source>
</evidence>
<reference evidence="2" key="1">
    <citation type="submission" date="2024-06" db="EMBL/GenBank/DDBJ databases">
        <title>Multi-omics analyses provide insights into the biosynthesis of the anticancer antibiotic pleurotin in Hohenbuehelia grisea.</title>
        <authorList>
            <person name="Weaver J.A."/>
            <person name="Alberti F."/>
        </authorList>
    </citation>
    <scope>NUCLEOTIDE SEQUENCE [LARGE SCALE GENOMIC DNA]</scope>
    <source>
        <strain evidence="2">T-177</strain>
    </source>
</reference>
<comment type="caution">
    <text evidence="1">The sequence shown here is derived from an EMBL/GenBank/DDBJ whole genome shotgun (WGS) entry which is preliminary data.</text>
</comment>
<accession>A0ABR3JDJ6</accession>
<dbReference type="Proteomes" id="UP001556367">
    <property type="component" value="Unassembled WGS sequence"/>
</dbReference>
<dbReference type="EMBL" id="JASNQZ010000008">
    <property type="protein sequence ID" value="KAL0953616.1"/>
    <property type="molecule type" value="Genomic_DNA"/>
</dbReference>
<evidence type="ECO:0000313" key="1">
    <source>
        <dbReference type="EMBL" id="KAL0953616.1"/>
    </source>
</evidence>
<organism evidence="1 2">
    <name type="scientific">Hohenbuehelia grisea</name>
    <dbReference type="NCBI Taxonomy" id="104357"/>
    <lineage>
        <taxon>Eukaryota</taxon>
        <taxon>Fungi</taxon>
        <taxon>Dikarya</taxon>
        <taxon>Basidiomycota</taxon>
        <taxon>Agaricomycotina</taxon>
        <taxon>Agaricomycetes</taxon>
        <taxon>Agaricomycetidae</taxon>
        <taxon>Agaricales</taxon>
        <taxon>Pleurotineae</taxon>
        <taxon>Pleurotaceae</taxon>
        <taxon>Hohenbuehelia</taxon>
    </lineage>
</organism>
<protein>
    <recommendedName>
        <fullName evidence="3">F-box protein</fullName>
    </recommendedName>
</protein>
<evidence type="ECO:0000313" key="2">
    <source>
        <dbReference type="Proteomes" id="UP001556367"/>
    </source>
</evidence>
<proteinExistence type="predicted"/>